<organism evidence="2 3">
    <name type="scientific">Rhizobium oryziradicis</name>
    <dbReference type="NCBI Taxonomy" id="1867956"/>
    <lineage>
        <taxon>Bacteria</taxon>
        <taxon>Pseudomonadati</taxon>
        <taxon>Pseudomonadota</taxon>
        <taxon>Alphaproteobacteria</taxon>
        <taxon>Hyphomicrobiales</taxon>
        <taxon>Rhizobiaceae</taxon>
        <taxon>Rhizobium/Agrobacterium group</taxon>
        <taxon>Rhizobium</taxon>
    </lineage>
</organism>
<dbReference type="InterPro" id="IPR052342">
    <property type="entry name" value="MCH/BMMD"/>
</dbReference>
<evidence type="ECO:0000313" key="2">
    <source>
        <dbReference type="EMBL" id="OLP44363.1"/>
    </source>
</evidence>
<proteinExistence type="predicted"/>
<dbReference type="CDD" id="cd03454">
    <property type="entry name" value="YdeM"/>
    <property type="match status" value="1"/>
</dbReference>
<sequence>MDKLFYEDFAVGQEIQLGPIPVSAEEIIEFAAEFDPQPMHLSEEAGKASLLGGLAASGWHTSALMMRMMIDAYVLKSHGEGAPGIEFVEWKKPVMAGDTLSGRTTVEEMRPLRSRPGIGVITTRHTLMNQNGDIVLNARNAAMVRMRQLPGAAQ</sequence>
<dbReference type="Gene3D" id="3.10.129.10">
    <property type="entry name" value="Hotdog Thioesterase"/>
    <property type="match status" value="1"/>
</dbReference>
<name>A0A1Q8ZQL2_9HYPH</name>
<dbReference type="InterPro" id="IPR029069">
    <property type="entry name" value="HotDog_dom_sf"/>
</dbReference>
<dbReference type="PANTHER" id="PTHR43664:SF1">
    <property type="entry name" value="BETA-METHYLMALYL-COA DEHYDRATASE"/>
    <property type="match status" value="1"/>
</dbReference>
<keyword evidence="3" id="KW-1185">Reference proteome</keyword>
<dbReference type="OrthoDB" id="9797938at2"/>
<protein>
    <submittedName>
        <fullName evidence="2">Enoyl-CoA hydratase</fullName>
    </submittedName>
</protein>
<dbReference type="PANTHER" id="PTHR43664">
    <property type="entry name" value="MONOAMINE OXIDASE-RELATED"/>
    <property type="match status" value="1"/>
</dbReference>
<dbReference type="InterPro" id="IPR002539">
    <property type="entry name" value="MaoC-like_dom"/>
</dbReference>
<dbReference type="Pfam" id="PF01575">
    <property type="entry name" value="MaoC_dehydratas"/>
    <property type="match status" value="1"/>
</dbReference>
<gene>
    <name evidence="2" type="ORF">BJF95_07430</name>
</gene>
<accession>A0A1Q8ZQL2</accession>
<dbReference type="Proteomes" id="UP000186894">
    <property type="component" value="Unassembled WGS sequence"/>
</dbReference>
<reference evidence="2 3" key="1">
    <citation type="submission" date="2016-09" db="EMBL/GenBank/DDBJ databases">
        <title>Rhizobium oryziradicis sp. nov., isolated from the root of rice.</title>
        <authorList>
            <person name="Zhao J."/>
            <person name="Zhang X."/>
        </authorList>
    </citation>
    <scope>NUCLEOTIDE SEQUENCE [LARGE SCALE GENOMIC DNA]</scope>
    <source>
        <strain evidence="2 3">N19</strain>
    </source>
</reference>
<dbReference type="AlphaFoldDB" id="A0A1Q8ZQL2"/>
<evidence type="ECO:0000259" key="1">
    <source>
        <dbReference type="Pfam" id="PF01575"/>
    </source>
</evidence>
<dbReference type="RefSeq" id="WP_075639872.1">
    <property type="nucleotide sequence ID" value="NZ_MKIM01000027.1"/>
</dbReference>
<feature type="domain" description="MaoC-like" evidence="1">
    <location>
        <begin position="11"/>
        <end position="116"/>
    </location>
</feature>
<comment type="caution">
    <text evidence="2">The sequence shown here is derived from an EMBL/GenBank/DDBJ whole genome shotgun (WGS) entry which is preliminary data.</text>
</comment>
<dbReference type="SUPFAM" id="SSF54637">
    <property type="entry name" value="Thioesterase/thiol ester dehydrase-isomerase"/>
    <property type="match status" value="1"/>
</dbReference>
<dbReference type="EMBL" id="MKIM01000027">
    <property type="protein sequence ID" value="OLP44363.1"/>
    <property type="molecule type" value="Genomic_DNA"/>
</dbReference>
<evidence type="ECO:0000313" key="3">
    <source>
        <dbReference type="Proteomes" id="UP000186894"/>
    </source>
</evidence>
<dbReference type="STRING" id="1867956.BJF95_07430"/>